<protein>
    <submittedName>
        <fullName evidence="8">Polycomb group RING finger protein 3</fullName>
    </submittedName>
</protein>
<dbReference type="PROSITE" id="PS00518">
    <property type="entry name" value="ZF_RING_1"/>
    <property type="match status" value="1"/>
</dbReference>
<evidence type="ECO:0000256" key="6">
    <source>
        <dbReference type="PROSITE-ProRule" id="PRU00175"/>
    </source>
</evidence>
<evidence type="ECO:0000313" key="8">
    <source>
        <dbReference type="EMBL" id="OQV21997.1"/>
    </source>
</evidence>
<dbReference type="FunFam" id="3.30.40.10:FF:000033">
    <property type="entry name" value="Polycomb group RING finger protein 3"/>
    <property type="match status" value="1"/>
</dbReference>
<organism evidence="8 9">
    <name type="scientific">Hypsibius exemplaris</name>
    <name type="common">Freshwater tardigrade</name>
    <dbReference type="NCBI Taxonomy" id="2072580"/>
    <lineage>
        <taxon>Eukaryota</taxon>
        <taxon>Metazoa</taxon>
        <taxon>Ecdysozoa</taxon>
        <taxon>Tardigrada</taxon>
        <taxon>Eutardigrada</taxon>
        <taxon>Parachela</taxon>
        <taxon>Hypsibioidea</taxon>
        <taxon>Hypsibiidae</taxon>
        <taxon>Hypsibius</taxon>
    </lineage>
</organism>
<dbReference type="Pfam" id="PF13923">
    <property type="entry name" value="zf-C3HC4_2"/>
    <property type="match status" value="1"/>
</dbReference>
<dbReference type="Gene3D" id="3.30.40.10">
    <property type="entry name" value="Zinc/RING finger domain, C3HC4 (zinc finger)"/>
    <property type="match status" value="1"/>
</dbReference>
<dbReference type="InterPro" id="IPR032443">
    <property type="entry name" value="RAWUL"/>
</dbReference>
<gene>
    <name evidence="8" type="ORF">BV898_04207</name>
</gene>
<dbReference type="InterPro" id="IPR051507">
    <property type="entry name" value="PcG_RING_finger"/>
</dbReference>
<dbReference type="AlphaFoldDB" id="A0A1W0X363"/>
<dbReference type="EMBL" id="MTYJ01000020">
    <property type="protein sequence ID" value="OQV21997.1"/>
    <property type="molecule type" value="Genomic_DNA"/>
</dbReference>
<keyword evidence="9" id="KW-1185">Reference proteome</keyword>
<dbReference type="SMART" id="SM00184">
    <property type="entry name" value="RING"/>
    <property type="match status" value="1"/>
</dbReference>
<evidence type="ECO:0000256" key="5">
    <source>
        <dbReference type="ARBA" id="ARBA00023242"/>
    </source>
</evidence>
<comment type="subcellular location">
    <subcellularLocation>
        <location evidence="1">Nucleus</location>
    </subcellularLocation>
</comment>
<feature type="domain" description="RING-type" evidence="7">
    <location>
        <begin position="17"/>
        <end position="56"/>
    </location>
</feature>
<dbReference type="GO" id="GO:0031519">
    <property type="term" value="C:PcG protein complex"/>
    <property type="evidence" value="ECO:0007669"/>
    <property type="project" value="UniProtKB-ARBA"/>
</dbReference>
<dbReference type="GO" id="GO:0008270">
    <property type="term" value="F:zinc ion binding"/>
    <property type="evidence" value="ECO:0007669"/>
    <property type="project" value="UniProtKB-KW"/>
</dbReference>
<dbReference type="InterPro" id="IPR017907">
    <property type="entry name" value="Znf_RING_CS"/>
</dbReference>
<evidence type="ECO:0000259" key="7">
    <source>
        <dbReference type="PROSITE" id="PS50089"/>
    </source>
</evidence>
<keyword evidence="2" id="KW-0479">Metal-binding</keyword>
<keyword evidence="3 6" id="KW-0863">Zinc-finger</keyword>
<dbReference type="Pfam" id="PF16207">
    <property type="entry name" value="RAWUL"/>
    <property type="match status" value="1"/>
</dbReference>
<comment type="caution">
    <text evidence="8">The sequence shown here is derived from an EMBL/GenBank/DDBJ whole genome shotgun (WGS) entry which is preliminary data.</text>
</comment>
<evidence type="ECO:0000256" key="4">
    <source>
        <dbReference type="ARBA" id="ARBA00022833"/>
    </source>
</evidence>
<evidence type="ECO:0000256" key="1">
    <source>
        <dbReference type="ARBA" id="ARBA00004123"/>
    </source>
</evidence>
<dbReference type="Gene3D" id="3.10.20.90">
    <property type="entry name" value="Phosphatidylinositol 3-kinase Catalytic Subunit, Chain A, domain 1"/>
    <property type="match status" value="1"/>
</dbReference>
<reference evidence="9" key="1">
    <citation type="submission" date="2017-01" db="EMBL/GenBank/DDBJ databases">
        <title>Comparative genomics of anhydrobiosis in the tardigrade Hypsibius dujardini.</title>
        <authorList>
            <person name="Yoshida Y."/>
            <person name="Koutsovoulos G."/>
            <person name="Laetsch D."/>
            <person name="Stevens L."/>
            <person name="Kumar S."/>
            <person name="Horikawa D."/>
            <person name="Ishino K."/>
            <person name="Komine S."/>
            <person name="Tomita M."/>
            <person name="Blaxter M."/>
            <person name="Arakawa K."/>
        </authorList>
    </citation>
    <scope>NUCLEOTIDE SEQUENCE [LARGE SCALE GENOMIC DNA]</scope>
    <source>
        <strain evidence="9">Z151</strain>
    </source>
</reference>
<dbReference type="InterPro" id="IPR001841">
    <property type="entry name" value="Znf_RING"/>
</dbReference>
<sequence>MAERRIRMRSLLPIIQCRLCKGCIVDATTIKECLHSFCKSCLVKYLQKNRSCPKCEILIHQSHPLDYIGHDHIVQKIVSKIFPHLDQDEKQRELQYYLQNPNRPNPKKIPILPAQPVGRPTPVPVPVKLHDATDSHRKDKQLSVQLECKSQTLKPLERRYLRCSHHSTGTLIRKFIAAELFDDISRWSELDIECNGQLLGKDHTLQFVELTCWRFRDPPLVLHYRQKMVIS</sequence>
<evidence type="ECO:0000256" key="3">
    <source>
        <dbReference type="ARBA" id="ARBA00022771"/>
    </source>
</evidence>
<dbReference type="SUPFAM" id="SSF57850">
    <property type="entry name" value="RING/U-box"/>
    <property type="match status" value="1"/>
</dbReference>
<evidence type="ECO:0000256" key="2">
    <source>
        <dbReference type="ARBA" id="ARBA00022723"/>
    </source>
</evidence>
<dbReference type="PROSITE" id="PS50089">
    <property type="entry name" value="ZF_RING_2"/>
    <property type="match status" value="1"/>
</dbReference>
<dbReference type="OrthoDB" id="1305878at2759"/>
<evidence type="ECO:0000313" key="9">
    <source>
        <dbReference type="Proteomes" id="UP000192578"/>
    </source>
</evidence>
<name>A0A1W0X363_HYPEX</name>
<proteinExistence type="predicted"/>
<accession>A0A1W0X363</accession>
<dbReference type="InterPro" id="IPR013083">
    <property type="entry name" value="Znf_RING/FYVE/PHD"/>
</dbReference>
<keyword evidence="4" id="KW-0862">Zinc</keyword>
<dbReference type="Proteomes" id="UP000192578">
    <property type="component" value="Unassembled WGS sequence"/>
</dbReference>
<dbReference type="PANTHER" id="PTHR45893">
    <property type="entry name" value="POLYCOMB GROUP RING FINGER PROTEIN"/>
    <property type="match status" value="1"/>
</dbReference>
<keyword evidence="5" id="KW-0539">Nucleus</keyword>